<organism evidence="8 9">
    <name type="scientific">Mycoemilia scoparia</name>
    <dbReference type="NCBI Taxonomy" id="417184"/>
    <lineage>
        <taxon>Eukaryota</taxon>
        <taxon>Fungi</taxon>
        <taxon>Fungi incertae sedis</taxon>
        <taxon>Zoopagomycota</taxon>
        <taxon>Kickxellomycotina</taxon>
        <taxon>Kickxellomycetes</taxon>
        <taxon>Kickxellales</taxon>
        <taxon>Kickxellaceae</taxon>
        <taxon>Mycoemilia</taxon>
    </lineage>
</organism>
<evidence type="ECO:0000256" key="2">
    <source>
        <dbReference type="ARBA" id="ARBA00020357"/>
    </source>
</evidence>
<dbReference type="InterPro" id="IPR050670">
    <property type="entry name" value="STAM"/>
</dbReference>
<feature type="compositionally biased region" description="Low complexity" evidence="6">
    <location>
        <begin position="1213"/>
        <end position="1257"/>
    </location>
</feature>
<dbReference type="Gene3D" id="1.10.150.50">
    <property type="entry name" value="Transcription Factor, Ets-1"/>
    <property type="match status" value="1"/>
</dbReference>
<evidence type="ECO:0000256" key="3">
    <source>
        <dbReference type="ARBA" id="ARBA00022443"/>
    </source>
</evidence>
<dbReference type="Pfam" id="PF03983">
    <property type="entry name" value="SHD1"/>
    <property type="match status" value="1"/>
</dbReference>
<evidence type="ECO:0000256" key="5">
    <source>
        <dbReference type="SAM" id="Coils"/>
    </source>
</evidence>
<feature type="coiled-coil region" evidence="5">
    <location>
        <begin position="831"/>
        <end position="932"/>
    </location>
</feature>
<keyword evidence="3 4" id="KW-0728">SH3 domain</keyword>
<feature type="compositionally biased region" description="Polar residues" evidence="6">
    <location>
        <begin position="809"/>
        <end position="822"/>
    </location>
</feature>
<feature type="domain" description="SH3" evidence="7">
    <location>
        <begin position="283"/>
        <end position="348"/>
    </location>
</feature>
<feature type="compositionally biased region" description="Low complexity" evidence="6">
    <location>
        <begin position="723"/>
        <end position="732"/>
    </location>
</feature>
<reference evidence="8" key="1">
    <citation type="submission" date="2022-07" db="EMBL/GenBank/DDBJ databases">
        <title>Phylogenomic reconstructions and comparative analyses of Kickxellomycotina fungi.</title>
        <authorList>
            <person name="Reynolds N.K."/>
            <person name="Stajich J.E."/>
            <person name="Barry K."/>
            <person name="Grigoriev I.V."/>
            <person name="Crous P."/>
            <person name="Smith M.E."/>
        </authorList>
    </citation>
    <scope>NUCLEOTIDE SEQUENCE</scope>
    <source>
        <strain evidence="8">NBRC 100468</strain>
    </source>
</reference>
<accession>A0A9W8DQ91</accession>
<dbReference type="Proteomes" id="UP001150538">
    <property type="component" value="Unassembled WGS sequence"/>
</dbReference>
<dbReference type="InterPro" id="IPR001452">
    <property type="entry name" value="SH3_domain"/>
</dbReference>
<feature type="compositionally biased region" description="Polar residues" evidence="6">
    <location>
        <begin position="757"/>
        <end position="772"/>
    </location>
</feature>
<dbReference type="Pfam" id="PF24081">
    <property type="entry name" value="PH_SLA1"/>
    <property type="match status" value="1"/>
</dbReference>
<feature type="compositionally biased region" description="Pro residues" evidence="6">
    <location>
        <begin position="142"/>
        <end position="161"/>
    </location>
</feature>
<evidence type="ECO:0000259" key="7">
    <source>
        <dbReference type="PROSITE" id="PS50002"/>
    </source>
</evidence>
<dbReference type="OrthoDB" id="19092at2759"/>
<evidence type="ECO:0000256" key="4">
    <source>
        <dbReference type="PROSITE-ProRule" id="PRU00192"/>
    </source>
</evidence>
<dbReference type="PANTHER" id="PTHR45929">
    <property type="entry name" value="JAK PATHWAY SIGNAL TRANSDUCTION ADAPTOR MOLECULE"/>
    <property type="match status" value="1"/>
</dbReference>
<dbReference type="GO" id="GO:0008092">
    <property type="term" value="F:cytoskeletal protein binding"/>
    <property type="evidence" value="ECO:0007669"/>
    <property type="project" value="InterPro"/>
</dbReference>
<dbReference type="SMART" id="SM00326">
    <property type="entry name" value="SH3"/>
    <property type="match status" value="3"/>
</dbReference>
<dbReference type="PANTHER" id="PTHR45929:SF7">
    <property type="entry name" value="LAS SEVENTEEN-BINDING PROTEIN 1"/>
    <property type="match status" value="1"/>
</dbReference>
<evidence type="ECO:0000256" key="1">
    <source>
        <dbReference type="ARBA" id="ARBA00007948"/>
    </source>
</evidence>
<dbReference type="Gene3D" id="2.30.30.40">
    <property type="entry name" value="SH3 Domains"/>
    <property type="match status" value="3"/>
</dbReference>
<dbReference type="Gene3D" id="2.30.30.700">
    <property type="entry name" value="SLA1 homology domain 1"/>
    <property type="match status" value="1"/>
</dbReference>
<feature type="region of interest" description="Disordered" evidence="6">
    <location>
        <begin position="394"/>
        <end position="415"/>
    </location>
</feature>
<feature type="region of interest" description="Disordered" evidence="6">
    <location>
        <begin position="595"/>
        <end position="614"/>
    </location>
</feature>
<evidence type="ECO:0000256" key="6">
    <source>
        <dbReference type="SAM" id="MobiDB-lite"/>
    </source>
</evidence>
<dbReference type="InterPro" id="IPR056996">
    <property type="entry name" value="PH_SLA1"/>
</dbReference>
<dbReference type="InterPro" id="IPR013761">
    <property type="entry name" value="SAM/pointed_sf"/>
</dbReference>
<dbReference type="PROSITE" id="PS50002">
    <property type="entry name" value="SH3"/>
    <property type="match status" value="2"/>
</dbReference>
<feature type="compositionally biased region" description="Low complexity" evidence="6">
    <location>
        <begin position="780"/>
        <end position="806"/>
    </location>
</feature>
<dbReference type="PRINTS" id="PR00452">
    <property type="entry name" value="SH3DOMAIN"/>
</dbReference>
<evidence type="ECO:0000313" key="9">
    <source>
        <dbReference type="Proteomes" id="UP001150538"/>
    </source>
</evidence>
<comment type="similarity">
    <text evidence="1">Belongs to the SLA1 family.</text>
</comment>
<dbReference type="Pfam" id="PF00018">
    <property type="entry name" value="SH3_1"/>
    <property type="match status" value="3"/>
</dbReference>
<evidence type="ECO:0000313" key="8">
    <source>
        <dbReference type="EMBL" id="KAJ1918304.1"/>
    </source>
</evidence>
<keyword evidence="9" id="KW-1185">Reference proteome</keyword>
<dbReference type="GO" id="GO:0042802">
    <property type="term" value="F:identical protein binding"/>
    <property type="evidence" value="ECO:0007669"/>
    <property type="project" value="InterPro"/>
</dbReference>
<comment type="caution">
    <text evidence="8">The sequence shown here is derived from an EMBL/GenBank/DDBJ whole genome shotgun (WGS) entry which is preliminary data.</text>
</comment>
<feature type="region of interest" description="Disordered" evidence="6">
    <location>
        <begin position="1213"/>
        <end position="1280"/>
    </location>
</feature>
<gene>
    <name evidence="8" type="primary">SLA1</name>
    <name evidence="8" type="ORF">H4219_002701</name>
</gene>
<feature type="compositionally biased region" description="Low complexity" evidence="6">
    <location>
        <begin position="1266"/>
        <end position="1280"/>
    </location>
</feature>
<keyword evidence="5" id="KW-0175">Coiled coil</keyword>
<dbReference type="EMBL" id="JANBPU010000049">
    <property type="protein sequence ID" value="KAJ1918304.1"/>
    <property type="molecule type" value="Genomic_DNA"/>
</dbReference>
<proteinExistence type="inferred from homology"/>
<dbReference type="GO" id="GO:0030674">
    <property type="term" value="F:protein-macromolecule adaptor activity"/>
    <property type="evidence" value="ECO:0007669"/>
    <property type="project" value="InterPro"/>
</dbReference>
<protein>
    <recommendedName>
        <fullName evidence="2">Actin cytoskeleton-regulatory complex protein SLA1</fullName>
    </recommendedName>
</protein>
<dbReference type="GO" id="GO:0043130">
    <property type="term" value="F:ubiquitin binding"/>
    <property type="evidence" value="ECO:0007669"/>
    <property type="project" value="InterPro"/>
</dbReference>
<name>A0A9W8DQ91_9FUNG</name>
<feature type="region of interest" description="Disordered" evidence="6">
    <location>
        <begin position="131"/>
        <end position="167"/>
    </location>
</feature>
<feature type="domain" description="SH3" evidence="7">
    <location>
        <begin position="2"/>
        <end position="68"/>
    </location>
</feature>
<dbReference type="InterPro" id="IPR007131">
    <property type="entry name" value="SHD1"/>
</dbReference>
<dbReference type="SUPFAM" id="SSF50044">
    <property type="entry name" value="SH3-domain"/>
    <property type="match status" value="3"/>
</dbReference>
<feature type="compositionally biased region" description="Polar residues" evidence="6">
    <location>
        <begin position="733"/>
        <end position="749"/>
    </location>
</feature>
<feature type="region of interest" description="Disordered" evidence="6">
    <location>
        <begin position="494"/>
        <end position="515"/>
    </location>
</feature>
<sequence length="1303" mass="143225">MPVSRVLRAIYDYAAQDDDEVSIKEGDIVYELDASDPNWVKIRTRPVSGNEEPAEGLAPGNYLEELPPIEKAKALYDYHPQESDETQIEEGEAVDVLVDDDPDWILVKSSKGSGIVPKTYIEIVPENTKNTVQPKPAVAQPIPEPPKPQPQQAPIPPPIPQQQPAIPGGKEFYSVIEKNKKNLKSNIGIIGHEFVYSSGDDREPERKWPLCEISSCIAKKQVINIDIGGDSPHFFEFTCGSKAEAEDITDKINVARRNAPAIGVQKPTPQQQPIQAKPPTASKDRQVALVLYDFEAQEDDELTIVADSKVIIVDQESSPEWWRVKDANGGPNAKEGLVPSSYLEIIQDSGPAPVNDGVPPPPPKDDIYQNNAKINYGGVAAAAAAASTAPKPRKLSAASIPKPNPVVRNKTDDSDNIPLNALVHDNQKPNPRNVRTWTDKSGAYKVEAEFLSLENNNQVHLYKTNGVKILVPLEKLEDADVAYIESITGKKLQPKPPVKSLTARQRQEAEAKRHPGRKKVNYDWDWFDFLTLKADVNADYALKYATTFVAERLDNESIPDITVEQLRSLSVRDPDISLIMNAFRKYMGLQVEDGSAAPTSVQPSPSTHVKTSSITGVTALNSPLEASLRRQQQIRDDESLARMLQAEEERGKKKHSSSKSKPTALNKTPQAASDPFANFDAAFPKSEPARVASPARPHAQSKTAASGFDHAQFSSVRDKLAASTSRSSSRMSNHNVKPATNTFDDTWTAKNDLKPVINSNPKKPPTNYSSQPLMKPLIPTPHTSAAAATATSSTHSASHSITSIASVSHPPNRTQSPLNLPTKAPQSVAQLNNLSEIANAKAQELKTHEQRLLQQREYLEKQAMMLKQQQEQLMQVKQTQQVERQLRELREQKERLELEKQREDQRKEQEQLKRQQDQLLQQQKQLLQWQQKMLQNQSQLSAQSAISNISQPSYSTFASTSTSVAAPSKLPAPLVPTQPSVQQQRLQQLSNMTQQSISNQFGNMNLGAVRGSTNIPNQMSSMSLSNPSINAVSQAPQSMGAIGASGMGGVANNSINGAFADFNKFNSVGQTSQQTPHTSTMSYSTSTMSTDKYDLFKRVDPRAQGVFNSSTPQPGMVANTPSIGSVPMQPTGVFALSNPAIGSGMSNQHMGSSMPNTPSMNSFSRNNNSMMSTGQQSNFSSMNFPNPQPGIQTNMMPQPSIGIGSMGPVNMQGMSGSQFQQQQQQIGQMQGMQFPQQQQPQPQQQQQQFMQAGMMNQFPNAGTPGQLQNQQIQMPQQQSIYQQQMNPGANFNSQPNMYGQTRW</sequence>
<dbReference type="InterPro" id="IPR036028">
    <property type="entry name" value="SH3-like_dom_sf"/>
</dbReference>
<feature type="compositionally biased region" description="Polar residues" evidence="6">
    <location>
        <begin position="597"/>
        <end position="614"/>
    </location>
</feature>
<feature type="region of interest" description="Disordered" evidence="6">
    <location>
        <begin position="645"/>
        <end position="822"/>
    </location>
</feature>